<protein>
    <submittedName>
        <fullName evidence="2">Uncharacterized protein</fullName>
    </submittedName>
</protein>
<sequence length="84" mass="9023">MIAPPGRPISGYPPAMRTLLQRLSRRKKPTRTATEELLEEAKQQELEDDTGISRDTGGGAGDPITPSPRANRNTAEGHPSGDDS</sequence>
<keyword evidence="3" id="KW-1185">Reference proteome</keyword>
<proteinExistence type="predicted"/>
<gene>
    <name evidence="2" type="ORF">GCM10010448_20050</name>
</gene>
<reference evidence="3" key="1">
    <citation type="journal article" date="2019" name="Int. J. Syst. Evol. Microbiol.">
        <title>The Global Catalogue of Microorganisms (GCM) 10K type strain sequencing project: providing services to taxonomists for standard genome sequencing and annotation.</title>
        <authorList>
            <consortium name="The Broad Institute Genomics Platform"/>
            <consortium name="The Broad Institute Genome Sequencing Center for Infectious Disease"/>
            <person name="Wu L."/>
            <person name="Ma J."/>
        </authorList>
    </citation>
    <scope>NUCLEOTIDE SEQUENCE [LARGE SCALE GENOMIC DNA]</scope>
    <source>
        <strain evidence="3">JCM 9091</strain>
    </source>
</reference>
<evidence type="ECO:0000313" key="3">
    <source>
        <dbReference type="Proteomes" id="UP001501532"/>
    </source>
</evidence>
<name>A0ABP6LCT7_9ACTN</name>
<dbReference type="EMBL" id="BAAAUF010000016">
    <property type="protein sequence ID" value="GAA3037672.1"/>
    <property type="molecule type" value="Genomic_DNA"/>
</dbReference>
<evidence type="ECO:0000313" key="2">
    <source>
        <dbReference type="EMBL" id="GAA3037672.1"/>
    </source>
</evidence>
<comment type="caution">
    <text evidence="2">The sequence shown here is derived from an EMBL/GenBank/DDBJ whole genome shotgun (WGS) entry which is preliminary data.</text>
</comment>
<dbReference type="Proteomes" id="UP001501532">
    <property type="component" value="Unassembled WGS sequence"/>
</dbReference>
<organism evidence="2 3">
    <name type="scientific">Streptomyces glomeratus</name>
    <dbReference type="NCBI Taxonomy" id="284452"/>
    <lineage>
        <taxon>Bacteria</taxon>
        <taxon>Bacillati</taxon>
        <taxon>Actinomycetota</taxon>
        <taxon>Actinomycetes</taxon>
        <taxon>Kitasatosporales</taxon>
        <taxon>Streptomycetaceae</taxon>
        <taxon>Streptomyces</taxon>
    </lineage>
</organism>
<evidence type="ECO:0000256" key="1">
    <source>
        <dbReference type="SAM" id="MobiDB-lite"/>
    </source>
</evidence>
<accession>A0ABP6LCT7</accession>
<feature type="region of interest" description="Disordered" evidence="1">
    <location>
        <begin position="22"/>
        <end position="84"/>
    </location>
</feature>